<dbReference type="PANTHER" id="PTHR46525">
    <property type="entry name" value="EMB|CAB72159.1"/>
    <property type="match status" value="1"/>
</dbReference>
<dbReference type="Pfam" id="PF04520">
    <property type="entry name" value="Senescence_reg"/>
    <property type="match status" value="1"/>
</dbReference>
<organism evidence="2 3">
    <name type="scientific">Vanilla planifolia</name>
    <name type="common">Vanilla</name>
    <dbReference type="NCBI Taxonomy" id="51239"/>
    <lineage>
        <taxon>Eukaryota</taxon>
        <taxon>Viridiplantae</taxon>
        <taxon>Streptophyta</taxon>
        <taxon>Embryophyta</taxon>
        <taxon>Tracheophyta</taxon>
        <taxon>Spermatophyta</taxon>
        <taxon>Magnoliopsida</taxon>
        <taxon>Liliopsida</taxon>
        <taxon>Asparagales</taxon>
        <taxon>Orchidaceae</taxon>
        <taxon>Vanilloideae</taxon>
        <taxon>Vanilleae</taxon>
        <taxon>Vanilla</taxon>
    </lineage>
</organism>
<name>A0A835S4S6_VANPL</name>
<accession>A0A835S4S6</accession>
<comment type="similarity">
    <text evidence="1">Belongs to the senescence regulator S40 family.</text>
</comment>
<dbReference type="AlphaFoldDB" id="A0A835S4S6"/>
<dbReference type="EMBL" id="JADCNM010000001">
    <property type="protein sequence ID" value="KAG0501479.1"/>
    <property type="molecule type" value="Genomic_DNA"/>
</dbReference>
<evidence type="ECO:0000256" key="1">
    <source>
        <dbReference type="ARBA" id="ARBA00034773"/>
    </source>
</evidence>
<proteinExistence type="inferred from homology"/>
<dbReference type="PANTHER" id="PTHR46525:SF18">
    <property type="entry name" value="SENESCENCE REGULATOR S40"/>
    <property type="match status" value="1"/>
</dbReference>
<evidence type="ECO:0000313" key="2">
    <source>
        <dbReference type="EMBL" id="KAG0501479.1"/>
    </source>
</evidence>
<gene>
    <name evidence="2" type="ORF">HPP92_001551</name>
</gene>
<evidence type="ECO:0000313" key="3">
    <source>
        <dbReference type="Proteomes" id="UP000639772"/>
    </source>
</evidence>
<dbReference type="GO" id="GO:0010150">
    <property type="term" value="P:leaf senescence"/>
    <property type="evidence" value="ECO:0007669"/>
    <property type="project" value="UniProtKB-ARBA"/>
</dbReference>
<dbReference type="OrthoDB" id="1917735at2759"/>
<dbReference type="Proteomes" id="UP000639772">
    <property type="component" value="Chromosome 1"/>
</dbReference>
<comment type="caution">
    <text evidence="2">The sequence shown here is derived from an EMBL/GenBank/DDBJ whole genome shotgun (WGS) entry which is preliminary data.</text>
</comment>
<reference evidence="2 3" key="1">
    <citation type="journal article" date="2020" name="Nat. Food">
        <title>A phased Vanilla planifolia genome enables genetic improvement of flavour and production.</title>
        <authorList>
            <person name="Hasing T."/>
            <person name="Tang H."/>
            <person name="Brym M."/>
            <person name="Khazi F."/>
            <person name="Huang T."/>
            <person name="Chambers A.H."/>
        </authorList>
    </citation>
    <scope>NUCLEOTIDE SEQUENCE [LARGE SCALE GENOMIC DNA]</scope>
    <source>
        <tissue evidence="2">Leaf</tissue>
    </source>
</reference>
<sequence>MVMRKMGTLCSPLLHYPLEAFFDLRYNTLKVTMIERYGRRLLSAAAVDRLLRSQSAVASCVADLPDLAEEDVWASAHGAIGGGSGGGHTASTATATWVASLRSGGGHGAGGGLATSGAGRGGRAVARHDGFRSCRAGVEEDGEPQPDKQWVPPHEYLARENVPALATSVFEGVGRTLKGRDMSGFAMREM</sequence>
<dbReference type="InterPro" id="IPR007608">
    <property type="entry name" value="Senescence_reg_S40"/>
</dbReference>
<protein>
    <submittedName>
        <fullName evidence="2">Uncharacterized protein</fullName>
    </submittedName>
</protein>